<comment type="caution">
    <text evidence="6">The sequence shown here is derived from an EMBL/GenBank/DDBJ whole genome shotgun (WGS) entry which is preliminary data.</text>
</comment>
<comment type="similarity">
    <text evidence="2">Belongs to the PET117 family.</text>
</comment>
<feature type="transmembrane region" description="Helical" evidence="5">
    <location>
        <begin position="6"/>
        <end position="25"/>
    </location>
</feature>
<evidence type="ECO:0008006" key="8">
    <source>
        <dbReference type="Google" id="ProtNLM"/>
    </source>
</evidence>
<accession>A0A8B6EB91</accession>
<protein>
    <recommendedName>
        <fullName evidence="8">Protein PET117 homolog, mitochondrial</fullName>
    </recommendedName>
</protein>
<keyword evidence="3" id="KW-0809">Transit peptide</keyword>
<dbReference type="Pfam" id="PF15786">
    <property type="entry name" value="PET117"/>
    <property type="match status" value="1"/>
</dbReference>
<gene>
    <name evidence="6" type="ORF">MGAL_10B073254</name>
</gene>
<evidence type="ECO:0000313" key="7">
    <source>
        <dbReference type="Proteomes" id="UP000596742"/>
    </source>
</evidence>
<evidence type="ECO:0000256" key="1">
    <source>
        <dbReference type="ARBA" id="ARBA00004173"/>
    </source>
</evidence>
<name>A0A8B6EB91_MYTGA</name>
<keyword evidence="7" id="KW-1185">Reference proteome</keyword>
<proteinExistence type="inferred from homology"/>
<dbReference type="GO" id="GO:0033617">
    <property type="term" value="P:mitochondrial respiratory chain complex IV assembly"/>
    <property type="evidence" value="ECO:0007669"/>
    <property type="project" value="TreeGrafter"/>
</dbReference>
<dbReference type="Proteomes" id="UP000596742">
    <property type="component" value="Unassembled WGS sequence"/>
</dbReference>
<evidence type="ECO:0000256" key="2">
    <source>
        <dbReference type="ARBA" id="ARBA00008197"/>
    </source>
</evidence>
<keyword evidence="5" id="KW-1133">Transmembrane helix</keyword>
<sequence>MSTAAKVTLATSIVATVGIISFVHYKQKNDQMVMREGVLRDMERQDKKAQNLMELNRQKAMTKALLQQREQEEQHLKHESS</sequence>
<evidence type="ECO:0000256" key="3">
    <source>
        <dbReference type="ARBA" id="ARBA00022946"/>
    </source>
</evidence>
<evidence type="ECO:0000256" key="4">
    <source>
        <dbReference type="ARBA" id="ARBA00023128"/>
    </source>
</evidence>
<dbReference type="InterPro" id="IPR031568">
    <property type="entry name" value="Pet117"/>
</dbReference>
<dbReference type="OrthoDB" id="76305at2759"/>
<keyword evidence="4" id="KW-0496">Mitochondrion</keyword>
<evidence type="ECO:0000313" key="6">
    <source>
        <dbReference type="EMBL" id="VDI31487.1"/>
    </source>
</evidence>
<organism evidence="6 7">
    <name type="scientific">Mytilus galloprovincialis</name>
    <name type="common">Mediterranean mussel</name>
    <dbReference type="NCBI Taxonomy" id="29158"/>
    <lineage>
        <taxon>Eukaryota</taxon>
        <taxon>Metazoa</taxon>
        <taxon>Spiralia</taxon>
        <taxon>Lophotrochozoa</taxon>
        <taxon>Mollusca</taxon>
        <taxon>Bivalvia</taxon>
        <taxon>Autobranchia</taxon>
        <taxon>Pteriomorphia</taxon>
        <taxon>Mytilida</taxon>
        <taxon>Mytiloidea</taxon>
        <taxon>Mytilidae</taxon>
        <taxon>Mytilinae</taxon>
        <taxon>Mytilus</taxon>
    </lineage>
</organism>
<dbReference type="EMBL" id="UYJE01004803">
    <property type="protein sequence ID" value="VDI31487.1"/>
    <property type="molecule type" value="Genomic_DNA"/>
</dbReference>
<reference evidence="6" key="1">
    <citation type="submission" date="2018-11" db="EMBL/GenBank/DDBJ databases">
        <authorList>
            <person name="Alioto T."/>
            <person name="Alioto T."/>
        </authorList>
    </citation>
    <scope>NUCLEOTIDE SEQUENCE</scope>
</reference>
<keyword evidence="5" id="KW-0472">Membrane</keyword>
<evidence type="ECO:0000256" key="5">
    <source>
        <dbReference type="SAM" id="Phobius"/>
    </source>
</evidence>
<dbReference type="PANTHER" id="PTHR28163">
    <property type="entry name" value="PROTEIN PET117 HOMOLOG, MITOCHONDRIAL"/>
    <property type="match status" value="1"/>
</dbReference>
<dbReference type="GO" id="GO:0005739">
    <property type="term" value="C:mitochondrion"/>
    <property type="evidence" value="ECO:0007669"/>
    <property type="project" value="UniProtKB-SubCell"/>
</dbReference>
<comment type="subcellular location">
    <subcellularLocation>
        <location evidence="1">Mitochondrion</location>
    </subcellularLocation>
</comment>
<keyword evidence="5" id="KW-0812">Transmembrane</keyword>
<dbReference type="AlphaFoldDB" id="A0A8B6EB91"/>
<dbReference type="PANTHER" id="PTHR28163:SF1">
    <property type="entry name" value="PROTEIN PET117 HOMOLOG, MITOCHONDRIAL"/>
    <property type="match status" value="1"/>
</dbReference>